<name>A0A9W9FHA1_9EURO</name>
<dbReference type="PANTHER" id="PTHR23501">
    <property type="entry name" value="MAJOR FACILITATOR SUPERFAMILY"/>
    <property type="match status" value="1"/>
</dbReference>
<feature type="transmembrane region" description="Helical" evidence="7">
    <location>
        <begin position="157"/>
        <end position="175"/>
    </location>
</feature>
<feature type="domain" description="Major facilitator superfamily (MFS) profile" evidence="8">
    <location>
        <begin position="92"/>
        <end position="591"/>
    </location>
</feature>
<dbReference type="Pfam" id="PF07690">
    <property type="entry name" value="MFS_1"/>
    <property type="match status" value="1"/>
</dbReference>
<feature type="transmembrane region" description="Helical" evidence="7">
    <location>
        <begin position="549"/>
        <end position="574"/>
    </location>
</feature>
<evidence type="ECO:0000256" key="2">
    <source>
        <dbReference type="ARBA" id="ARBA00022448"/>
    </source>
</evidence>
<comment type="subcellular location">
    <subcellularLocation>
        <location evidence="1">Membrane</location>
        <topology evidence="1">Multi-pass membrane protein</topology>
    </subcellularLocation>
</comment>
<organism evidence="9 10">
    <name type="scientific">Penicillium angulare</name>
    <dbReference type="NCBI Taxonomy" id="116970"/>
    <lineage>
        <taxon>Eukaryota</taxon>
        <taxon>Fungi</taxon>
        <taxon>Dikarya</taxon>
        <taxon>Ascomycota</taxon>
        <taxon>Pezizomycotina</taxon>
        <taxon>Eurotiomycetes</taxon>
        <taxon>Eurotiomycetidae</taxon>
        <taxon>Eurotiales</taxon>
        <taxon>Aspergillaceae</taxon>
        <taxon>Penicillium</taxon>
    </lineage>
</organism>
<dbReference type="Proteomes" id="UP001149165">
    <property type="component" value="Unassembled WGS sequence"/>
</dbReference>
<sequence length="591" mass="62967">MSPSTPPSQAQEEGSVNANGNLEAMGEKLPQVDPEKKEQTVESHEPSTETSSTVNSGEKSELPEGDGATAEESPATSPPEPKYLQGIEAFVVILALMLSIGLMSLDQTIVATAIPKITDQFHKINDIAWYSSVYFLMIGAFQSQWGKVYKYFPLKTSFLVSIFIFEVGSLISGVAQNSTTVIVGRAITGLGASGIAPGVYTIAAFAAEPKKRATWVGIIGAVYGIAAVLGPLIGGGFADGVSWRWCFYINLPIGGVAAGVILLTFKTPTTAKRVDATLKEKLLHMDVPGTVFIMGASIALLLALQYGGQTHAWNSSVVIGLLVGFVLMVIALIIVEVWQGELAMLTPRVMRQRHVWVNGVWGFFFAGSYFVTLYYLPIYFQSIDNSSPIGSGVRNIPLIILFSVTTLITGRMITKTGVAAPYLIAGSVIVTIAAGLLYTLGIGTSKGKWVGYQILAGFGYGLALQVPIVIAQAYSEPTDIAPTTAIQIWYRSIGSTFLLAAAQSGFANQLAHKLSKTAPHIDITLVTTTGATELRKEFSGTDLNEVLRAYAWGIKVAFAITIAAAGVTVFVSLGNKWHNLNALKLKKTAGA</sequence>
<reference evidence="9" key="2">
    <citation type="journal article" date="2023" name="IMA Fungus">
        <title>Comparative genomic study of the Penicillium genus elucidates a diverse pangenome and 15 lateral gene transfer events.</title>
        <authorList>
            <person name="Petersen C."/>
            <person name="Sorensen T."/>
            <person name="Nielsen M.R."/>
            <person name="Sondergaard T.E."/>
            <person name="Sorensen J.L."/>
            <person name="Fitzpatrick D.A."/>
            <person name="Frisvad J.C."/>
            <person name="Nielsen K.L."/>
        </authorList>
    </citation>
    <scope>NUCLEOTIDE SEQUENCE</scope>
    <source>
        <strain evidence="9">IBT 30069</strain>
    </source>
</reference>
<keyword evidence="3 7" id="KW-0812">Transmembrane</keyword>
<evidence type="ECO:0000313" key="10">
    <source>
        <dbReference type="Proteomes" id="UP001149165"/>
    </source>
</evidence>
<evidence type="ECO:0000256" key="3">
    <source>
        <dbReference type="ARBA" id="ARBA00022692"/>
    </source>
</evidence>
<dbReference type="SUPFAM" id="SSF103473">
    <property type="entry name" value="MFS general substrate transporter"/>
    <property type="match status" value="2"/>
</dbReference>
<evidence type="ECO:0000256" key="6">
    <source>
        <dbReference type="SAM" id="MobiDB-lite"/>
    </source>
</evidence>
<feature type="transmembrane region" description="Helical" evidence="7">
    <location>
        <begin position="285"/>
        <end position="304"/>
    </location>
</feature>
<gene>
    <name evidence="9" type="ORF">N7456_006260</name>
</gene>
<keyword evidence="4 7" id="KW-1133">Transmembrane helix</keyword>
<dbReference type="InterPro" id="IPR011701">
    <property type="entry name" value="MFS"/>
</dbReference>
<dbReference type="PROSITE" id="PS50850">
    <property type="entry name" value="MFS"/>
    <property type="match status" value="1"/>
</dbReference>
<feature type="region of interest" description="Disordered" evidence="6">
    <location>
        <begin position="1"/>
        <end position="81"/>
    </location>
</feature>
<evidence type="ECO:0000259" key="8">
    <source>
        <dbReference type="PROSITE" id="PS50850"/>
    </source>
</evidence>
<feature type="transmembrane region" description="Helical" evidence="7">
    <location>
        <begin position="396"/>
        <end position="413"/>
    </location>
</feature>
<dbReference type="AlphaFoldDB" id="A0A9W9FHA1"/>
<dbReference type="Gene3D" id="1.20.1720.10">
    <property type="entry name" value="Multidrug resistance protein D"/>
    <property type="match status" value="1"/>
</dbReference>
<keyword evidence="5 7" id="KW-0472">Membrane</keyword>
<dbReference type="EMBL" id="JAPQKH010000004">
    <property type="protein sequence ID" value="KAJ5100208.1"/>
    <property type="molecule type" value="Genomic_DNA"/>
</dbReference>
<feature type="transmembrane region" description="Helical" evidence="7">
    <location>
        <begin position="213"/>
        <end position="233"/>
    </location>
</feature>
<feature type="transmembrane region" description="Helical" evidence="7">
    <location>
        <begin position="187"/>
        <end position="207"/>
    </location>
</feature>
<feature type="compositionally biased region" description="Polar residues" evidence="6">
    <location>
        <begin position="7"/>
        <end position="20"/>
    </location>
</feature>
<dbReference type="FunFam" id="1.20.1250.20:FF:000196">
    <property type="entry name" value="MFS toxin efflux pump (AflT)"/>
    <property type="match status" value="1"/>
</dbReference>
<reference evidence="9" key="1">
    <citation type="submission" date="2022-11" db="EMBL/GenBank/DDBJ databases">
        <authorList>
            <person name="Petersen C."/>
        </authorList>
    </citation>
    <scope>NUCLEOTIDE SEQUENCE</scope>
    <source>
        <strain evidence="9">IBT 30069</strain>
    </source>
</reference>
<evidence type="ECO:0000256" key="4">
    <source>
        <dbReference type="ARBA" id="ARBA00022989"/>
    </source>
</evidence>
<accession>A0A9W9FHA1</accession>
<evidence type="ECO:0000256" key="5">
    <source>
        <dbReference type="ARBA" id="ARBA00023136"/>
    </source>
</evidence>
<evidence type="ECO:0000313" key="9">
    <source>
        <dbReference type="EMBL" id="KAJ5100208.1"/>
    </source>
</evidence>
<evidence type="ECO:0000256" key="1">
    <source>
        <dbReference type="ARBA" id="ARBA00004141"/>
    </source>
</evidence>
<proteinExistence type="predicted"/>
<comment type="caution">
    <text evidence="9">The sequence shown here is derived from an EMBL/GenBank/DDBJ whole genome shotgun (WGS) entry which is preliminary data.</text>
</comment>
<feature type="transmembrane region" description="Helical" evidence="7">
    <location>
        <begin position="316"/>
        <end position="335"/>
    </location>
</feature>
<feature type="transmembrane region" description="Helical" evidence="7">
    <location>
        <begin position="245"/>
        <end position="265"/>
    </location>
</feature>
<feature type="compositionally biased region" description="Basic and acidic residues" evidence="6">
    <location>
        <begin position="33"/>
        <end position="47"/>
    </location>
</feature>
<keyword evidence="2" id="KW-0813">Transport</keyword>
<dbReference type="InterPro" id="IPR020846">
    <property type="entry name" value="MFS_dom"/>
</dbReference>
<feature type="transmembrane region" description="Helical" evidence="7">
    <location>
        <begin position="452"/>
        <end position="474"/>
    </location>
</feature>
<evidence type="ECO:0000256" key="7">
    <source>
        <dbReference type="SAM" id="Phobius"/>
    </source>
</evidence>
<feature type="transmembrane region" description="Helical" evidence="7">
    <location>
        <begin position="355"/>
        <end position="376"/>
    </location>
</feature>
<dbReference type="PANTHER" id="PTHR23501:SF177">
    <property type="entry name" value="MAJOR FACILITATOR SUPERFAMILY (MFS) PROFILE DOMAIN-CONTAINING PROTEIN-RELATED"/>
    <property type="match status" value="1"/>
</dbReference>
<feature type="transmembrane region" description="Helical" evidence="7">
    <location>
        <begin position="419"/>
        <end position="440"/>
    </location>
</feature>
<dbReference type="FunFam" id="1.20.1720.10:FF:000012">
    <property type="entry name" value="MFS toxin efflux pump (AflT)"/>
    <property type="match status" value="1"/>
</dbReference>
<keyword evidence="10" id="KW-1185">Reference proteome</keyword>
<dbReference type="GO" id="GO:0005886">
    <property type="term" value="C:plasma membrane"/>
    <property type="evidence" value="ECO:0007669"/>
    <property type="project" value="TreeGrafter"/>
</dbReference>
<dbReference type="InterPro" id="IPR036259">
    <property type="entry name" value="MFS_trans_sf"/>
</dbReference>
<dbReference type="OrthoDB" id="10021397at2759"/>
<dbReference type="CDD" id="cd17502">
    <property type="entry name" value="MFS_Azr1_MDR_like"/>
    <property type="match status" value="1"/>
</dbReference>
<dbReference type="Gene3D" id="1.20.1250.20">
    <property type="entry name" value="MFS general substrate transporter like domains"/>
    <property type="match status" value="1"/>
</dbReference>
<dbReference type="GO" id="GO:0022857">
    <property type="term" value="F:transmembrane transporter activity"/>
    <property type="evidence" value="ECO:0007669"/>
    <property type="project" value="InterPro"/>
</dbReference>
<feature type="transmembrane region" description="Helical" evidence="7">
    <location>
        <begin position="83"/>
        <end position="106"/>
    </location>
</feature>
<feature type="transmembrane region" description="Helical" evidence="7">
    <location>
        <begin position="127"/>
        <end position="145"/>
    </location>
</feature>
<protein>
    <submittedName>
        <fullName evidence="9">MFS general substrate transporter</fullName>
    </submittedName>
</protein>